<gene>
    <name evidence="1" type="ORF">Back2_20000</name>
</gene>
<evidence type="ECO:0000313" key="2">
    <source>
        <dbReference type="Proteomes" id="UP000271573"/>
    </source>
</evidence>
<sequence length="205" mass="22199">MLGMGSNYRAPVRSAMREASALSGMSQAQFARALGTSASRYSTYATGATVPNAEFYVRAKAIAAGIAQAHTQRLTFPLAAADILRVSLKAGELEWAWRIVLQCRDHTQLAIAADASHRLGPVIDAWDAIPAATGDPGWDALLAALVRHAFDESDLEPPTWTQERVLTQAWIPDHPFLDEPRVIAQTPAWLAAQNIFVPARDLVTA</sequence>
<dbReference type="GO" id="GO:0003677">
    <property type="term" value="F:DNA binding"/>
    <property type="evidence" value="ECO:0007669"/>
    <property type="project" value="InterPro"/>
</dbReference>
<reference evidence="1 2" key="1">
    <citation type="submission" date="2018-11" db="EMBL/GenBank/DDBJ databases">
        <title>Complete genome sequence of Nocardioides baekrokdamisoli strain KCTC 39748.</title>
        <authorList>
            <person name="Kang S.W."/>
            <person name="Lee K.C."/>
            <person name="Kim K.K."/>
            <person name="Kim J.S."/>
            <person name="Kim D.S."/>
            <person name="Ko S.H."/>
            <person name="Yang S.H."/>
            <person name="Shin Y.K."/>
            <person name="Lee J.S."/>
        </authorList>
    </citation>
    <scope>NUCLEOTIDE SEQUENCE [LARGE SCALE GENOMIC DNA]</scope>
    <source>
        <strain evidence="1 2">KCTC 39748</strain>
    </source>
</reference>
<dbReference type="KEGG" id="nbe:Back2_20000"/>
<dbReference type="CDD" id="cd00093">
    <property type="entry name" value="HTH_XRE"/>
    <property type="match status" value="1"/>
</dbReference>
<dbReference type="Gene3D" id="1.10.260.40">
    <property type="entry name" value="lambda repressor-like DNA-binding domains"/>
    <property type="match status" value="1"/>
</dbReference>
<dbReference type="InterPro" id="IPR010982">
    <property type="entry name" value="Lambda_DNA-bd_dom_sf"/>
</dbReference>
<dbReference type="EMBL" id="AP019307">
    <property type="protein sequence ID" value="BBH17713.1"/>
    <property type="molecule type" value="Genomic_DNA"/>
</dbReference>
<dbReference type="AlphaFoldDB" id="A0A3G9IZ99"/>
<dbReference type="Proteomes" id="UP000271573">
    <property type="component" value="Chromosome"/>
</dbReference>
<dbReference type="Pfam" id="PF13560">
    <property type="entry name" value="HTH_31"/>
    <property type="match status" value="1"/>
</dbReference>
<proteinExistence type="predicted"/>
<dbReference type="InterPro" id="IPR001387">
    <property type="entry name" value="Cro/C1-type_HTH"/>
</dbReference>
<organism evidence="1 2">
    <name type="scientific">Nocardioides baekrokdamisoli</name>
    <dbReference type="NCBI Taxonomy" id="1804624"/>
    <lineage>
        <taxon>Bacteria</taxon>
        <taxon>Bacillati</taxon>
        <taxon>Actinomycetota</taxon>
        <taxon>Actinomycetes</taxon>
        <taxon>Propionibacteriales</taxon>
        <taxon>Nocardioidaceae</taxon>
        <taxon>Nocardioides</taxon>
    </lineage>
</organism>
<protein>
    <submittedName>
        <fullName evidence="1">Uncharacterized protein</fullName>
    </submittedName>
</protein>
<name>A0A3G9IZ99_9ACTN</name>
<keyword evidence="2" id="KW-1185">Reference proteome</keyword>
<evidence type="ECO:0000313" key="1">
    <source>
        <dbReference type="EMBL" id="BBH17713.1"/>
    </source>
</evidence>
<accession>A0A3G9IZ99</accession>
<dbReference type="SUPFAM" id="SSF47413">
    <property type="entry name" value="lambda repressor-like DNA-binding domains"/>
    <property type="match status" value="1"/>
</dbReference>